<sequence>MGVEDIEDVLKQYFEMGDLLGYDMKSHKDKLGVCQVIPVLILRVVVLRVSQGVFLLFGTLMCFGKVVFVVQKIWLLLRSVEANNYIWYVLDPVVAWSFWVAFTRAT</sequence>
<proteinExistence type="predicted"/>
<keyword evidence="1" id="KW-0472">Membrane</keyword>
<feature type="transmembrane region" description="Helical" evidence="1">
    <location>
        <begin position="85"/>
        <end position="102"/>
    </location>
</feature>
<keyword evidence="1" id="KW-0812">Transmembrane</keyword>
<accession>A0A9R1VGN2</accession>
<evidence type="ECO:0000256" key="1">
    <source>
        <dbReference type="SAM" id="Phobius"/>
    </source>
</evidence>
<organism evidence="2 3">
    <name type="scientific">Lactuca sativa</name>
    <name type="common">Garden lettuce</name>
    <dbReference type="NCBI Taxonomy" id="4236"/>
    <lineage>
        <taxon>Eukaryota</taxon>
        <taxon>Viridiplantae</taxon>
        <taxon>Streptophyta</taxon>
        <taxon>Embryophyta</taxon>
        <taxon>Tracheophyta</taxon>
        <taxon>Spermatophyta</taxon>
        <taxon>Magnoliopsida</taxon>
        <taxon>eudicotyledons</taxon>
        <taxon>Gunneridae</taxon>
        <taxon>Pentapetalae</taxon>
        <taxon>asterids</taxon>
        <taxon>campanulids</taxon>
        <taxon>Asterales</taxon>
        <taxon>Asteraceae</taxon>
        <taxon>Cichorioideae</taxon>
        <taxon>Cichorieae</taxon>
        <taxon>Lactucinae</taxon>
        <taxon>Lactuca</taxon>
    </lineage>
</organism>
<dbReference type="AlphaFoldDB" id="A0A9R1VGN2"/>
<comment type="caution">
    <text evidence="2">The sequence shown here is derived from an EMBL/GenBank/DDBJ whole genome shotgun (WGS) entry which is preliminary data.</text>
</comment>
<feature type="transmembrane region" description="Helical" evidence="1">
    <location>
        <begin position="53"/>
        <end position="73"/>
    </location>
</feature>
<reference evidence="2 3" key="1">
    <citation type="journal article" date="2017" name="Nat. Commun.">
        <title>Genome assembly with in vitro proximity ligation data and whole-genome triplication in lettuce.</title>
        <authorList>
            <person name="Reyes-Chin-Wo S."/>
            <person name="Wang Z."/>
            <person name="Yang X."/>
            <person name="Kozik A."/>
            <person name="Arikit S."/>
            <person name="Song C."/>
            <person name="Xia L."/>
            <person name="Froenicke L."/>
            <person name="Lavelle D.O."/>
            <person name="Truco M.J."/>
            <person name="Xia R."/>
            <person name="Zhu S."/>
            <person name="Xu C."/>
            <person name="Xu H."/>
            <person name="Xu X."/>
            <person name="Cox K."/>
            <person name="Korf I."/>
            <person name="Meyers B.C."/>
            <person name="Michelmore R.W."/>
        </authorList>
    </citation>
    <scope>NUCLEOTIDE SEQUENCE [LARGE SCALE GENOMIC DNA]</scope>
    <source>
        <strain evidence="3">cv. Salinas</strain>
        <tissue evidence="2">Seedlings</tissue>
    </source>
</reference>
<gene>
    <name evidence="2" type="ORF">LSAT_V11C500283290</name>
</gene>
<evidence type="ECO:0000313" key="3">
    <source>
        <dbReference type="Proteomes" id="UP000235145"/>
    </source>
</evidence>
<keyword evidence="1" id="KW-1133">Transmembrane helix</keyword>
<dbReference type="EMBL" id="NBSK02000005">
    <property type="protein sequence ID" value="KAJ0206827.1"/>
    <property type="molecule type" value="Genomic_DNA"/>
</dbReference>
<name>A0A9R1VGN2_LACSA</name>
<evidence type="ECO:0000313" key="2">
    <source>
        <dbReference type="EMBL" id="KAJ0206827.1"/>
    </source>
</evidence>
<protein>
    <submittedName>
        <fullName evidence="2">Uncharacterized protein</fullName>
    </submittedName>
</protein>
<keyword evidence="3" id="KW-1185">Reference proteome</keyword>
<dbReference type="Proteomes" id="UP000235145">
    <property type="component" value="Unassembled WGS sequence"/>
</dbReference>